<dbReference type="EMBL" id="JAGGLP010000035">
    <property type="protein sequence ID" value="MBP2055888.1"/>
    <property type="molecule type" value="Genomic_DNA"/>
</dbReference>
<reference evidence="1 2" key="1">
    <citation type="submission" date="2021-03" db="EMBL/GenBank/DDBJ databases">
        <title>Genomic Encyclopedia of Type Strains, Phase IV (KMG-IV): sequencing the most valuable type-strain genomes for metagenomic binning, comparative biology and taxonomic classification.</title>
        <authorList>
            <person name="Goeker M."/>
        </authorList>
    </citation>
    <scope>NUCLEOTIDE SEQUENCE [LARGE SCALE GENOMIC DNA]</scope>
    <source>
        <strain evidence="1 2">DSM 40499</strain>
    </source>
</reference>
<proteinExistence type="predicted"/>
<evidence type="ECO:0000313" key="1">
    <source>
        <dbReference type="EMBL" id="MBP2055888.1"/>
    </source>
</evidence>
<dbReference type="Proteomes" id="UP001519309">
    <property type="component" value="Unassembled WGS sequence"/>
</dbReference>
<sequence>MTAPGIVDLDGPITWPANLAELALVTPKSS</sequence>
<name>A0ABS4M8B7_9ACTN</name>
<protein>
    <submittedName>
        <fullName evidence="1">Uncharacterized protein</fullName>
    </submittedName>
</protein>
<comment type="caution">
    <text evidence="1">The sequence shown here is derived from an EMBL/GenBank/DDBJ whole genome shotgun (WGS) entry which is preliminary data.</text>
</comment>
<gene>
    <name evidence="1" type="ORF">J2Z21_008904</name>
</gene>
<keyword evidence="2" id="KW-1185">Reference proteome</keyword>
<evidence type="ECO:0000313" key="2">
    <source>
        <dbReference type="Proteomes" id="UP001519309"/>
    </source>
</evidence>
<organism evidence="1 2">
    <name type="scientific">Streptomyces griseochromogenes</name>
    <dbReference type="NCBI Taxonomy" id="68214"/>
    <lineage>
        <taxon>Bacteria</taxon>
        <taxon>Bacillati</taxon>
        <taxon>Actinomycetota</taxon>
        <taxon>Actinomycetes</taxon>
        <taxon>Kitasatosporales</taxon>
        <taxon>Streptomycetaceae</taxon>
        <taxon>Streptomyces</taxon>
    </lineage>
</organism>
<accession>A0ABS4M8B7</accession>